<dbReference type="SUPFAM" id="SSF55874">
    <property type="entry name" value="ATPase domain of HSP90 chaperone/DNA topoisomerase II/histidine kinase"/>
    <property type="match status" value="1"/>
</dbReference>
<dbReference type="SUPFAM" id="SSF47384">
    <property type="entry name" value="Homodimeric domain of signal transducing histidine kinase"/>
    <property type="match status" value="1"/>
</dbReference>
<dbReference type="CDD" id="cd00082">
    <property type="entry name" value="HisKA"/>
    <property type="match status" value="1"/>
</dbReference>
<evidence type="ECO:0000259" key="13">
    <source>
        <dbReference type="PROSITE" id="PS50112"/>
    </source>
</evidence>
<organism evidence="14 15">
    <name type="scientific">candidate division TA06 bacterium ADurb.Bin417</name>
    <dbReference type="NCBI Taxonomy" id="1852828"/>
    <lineage>
        <taxon>Bacteria</taxon>
        <taxon>Bacteria division TA06</taxon>
    </lineage>
</organism>
<dbReference type="PRINTS" id="PR00344">
    <property type="entry name" value="BCTRLSENSOR"/>
</dbReference>
<keyword evidence="6 14" id="KW-0808">Transferase</keyword>
<evidence type="ECO:0000256" key="6">
    <source>
        <dbReference type="ARBA" id="ARBA00022679"/>
    </source>
</evidence>
<keyword evidence="10" id="KW-0902">Two-component regulatory system</keyword>
<dbReference type="InterPro" id="IPR050351">
    <property type="entry name" value="BphY/WalK/GraS-like"/>
</dbReference>
<dbReference type="FunFam" id="1.10.287.130:FF:000008">
    <property type="entry name" value="Two-component sensor histidine kinase"/>
    <property type="match status" value="1"/>
</dbReference>
<keyword evidence="5" id="KW-0597">Phosphoprotein</keyword>
<dbReference type="CDD" id="cd00130">
    <property type="entry name" value="PAS"/>
    <property type="match status" value="1"/>
</dbReference>
<evidence type="ECO:0000256" key="4">
    <source>
        <dbReference type="ARBA" id="ARBA00022475"/>
    </source>
</evidence>
<dbReference type="Pfam" id="PF08448">
    <property type="entry name" value="PAS_4"/>
    <property type="match status" value="1"/>
</dbReference>
<dbReference type="Proteomes" id="UP000485484">
    <property type="component" value="Unassembled WGS sequence"/>
</dbReference>
<dbReference type="Pfam" id="PF00512">
    <property type="entry name" value="HisKA"/>
    <property type="match status" value="1"/>
</dbReference>
<dbReference type="NCBIfam" id="TIGR00229">
    <property type="entry name" value="sensory_box"/>
    <property type="match status" value="1"/>
</dbReference>
<evidence type="ECO:0000313" key="15">
    <source>
        <dbReference type="Proteomes" id="UP000485484"/>
    </source>
</evidence>
<dbReference type="Gene3D" id="3.30.565.10">
    <property type="entry name" value="Histidine kinase-like ATPase, C-terminal domain"/>
    <property type="match status" value="1"/>
</dbReference>
<comment type="caution">
    <text evidence="14">The sequence shown here is derived from an EMBL/GenBank/DDBJ whole genome shotgun (WGS) entry which is preliminary data.</text>
</comment>
<dbReference type="InterPro" id="IPR004358">
    <property type="entry name" value="Sig_transdc_His_kin-like_C"/>
</dbReference>
<evidence type="ECO:0000256" key="3">
    <source>
        <dbReference type="ARBA" id="ARBA00012438"/>
    </source>
</evidence>
<proteinExistence type="predicted"/>
<evidence type="ECO:0000256" key="2">
    <source>
        <dbReference type="ARBA" id="ARBA00004236"/>
    </source>
</evidence>
<accession>A0A1V5M6E2</accession>
<feature type="domain" description="PAS" evidence="13">
    <location>
        <begin position="1"/>
        <end position="45"/>
    </location>
</feature>
<dbReference type="EMBL" id="MWAK01000453">
    <property type="protein sequence ID" value="OPZ88797.1"/>
    <property type="molecule type" value="Genomic_DNA"/>
</dbReference>
<keyword evidence="7" id="KW-0547">Nucleotide-binding</keyword>
<evidence type="ECO:0000256" key="9">
    <source>
        <dbReference type="ARBA" id="ARBA00022840"/>
    </source>
</evidence>
<dbReference type="Gene3D" id="3.30.450.20">
    <property type="entry name" value="PAS domain"/>
    <property type="match status" value="1"/>
</dbReference>
<dbReference type="InterPro" id="IPR013656">
    <property type="entry name" value="PAS_4"/>
</dbReference>
<dbReference type="InterPro" id="IPR005467">
    <property type="entry name" value="His_kinase_dom"/>
</dbReference>
<dbReference type="FunFam" id="3.30.565.10:FF:000006">
    <property type="entry name" value="Sensor histidine kinase WalK"/>
    <property type="match status" value="1"/>
</dbReference>
<evidence type="ECO:0000259" key="12">
    <source>
        <dbReference type="PROSITE" id="PS50109"/>
    </source>
</evidence>
<dbReference type="InterPro" id="IPR035965">
    <property type="entry name" value="PAS-like_dom_sf"/>
</dbReference>
<evidence type="ECO:0000256" key="7">
    <source>
        <dbReference type="ARBA" id="ARBA00022741"/>
    </source>
</evidence>
<dbReference type="GO" id="GO:0000155">
    <property type="term" value="F:phosphorelay sensor kinase activity"/>
    <property type="evidence" value="ECO:0007669"/>
    <property type="project" value="InterPro"/>
</dbReference>
<dbReference type="Pfam" id="PF02518">
    <property type="entry name" value="HATPase_c"/>
    <property type="match status" value="1"/>
</dbReference>
<dbReference type="PANTHER" id="PTHR45453">
    <property type="entry name" value="PHOSPHATE REGULON SENSOR PROTEIN PHOR"/>
    <property type="match status" value="1"/>
</dbReference>
<evidence type="ECO:0000256" key="5">
    <source>
        <dbReference type="ARBA" id="ARBA00022553"/>
    </source>
</evidence>
<sequence length="335" mass="35584">MEAVLENMSEALVLTDGRGVIKAMNPAAERLAGLKPGAAAGRRMLDVFGGTGFEEAALEALVSGRPASRDSAPAAGRPAELKVNAAPVLEGGKVKGCVLVAHDVSELKKVERLRKDFVANVSHELKTPLTAIKGSVETLLGGAVDDREHRGEFLESVLRQASRLEALVDDLLRLSSLESAAVRLELSGLPLRGLAEEVHRSLLPAFKGKRISFENRVSPSLQVRADRKGLEQALSNLLDNAFKFTPDGGSVTLSASEETGRVRVTVADTGPGIPADSLPRVFERFYRVDKARSRELGGTGLGLSIVKHAVELHGGSVGVESEEGRGSAFWFTLPA</sequence>
<keyword evidence="11" id="KW-0472">Membrane</keyword>
<dbReference type="PROSITE" id="PS50112">
    <property type="entry name" value="PAS"/>
    <property type="match status" value="1"/>
</dbReference>
<evidence type="ECO:0000256" key="11">
    <source>
        <dbReference type="ARBA" id="ARBA00023136"/>
    </source>
</evidence>
<dbReference type="GO" id="GO:0004721">
    <property type="term" value="F:phosphoprotein phosphatase activity"/>
    <property type="evidence" value="ECO:0007669"/>
    <property type="project" value="TreeGrafter"/>
</dbReference>
<evidence type="ECO:0000313" key="14">
    <source>
        <dbReference type="EMBL" id="OPZ88797.1"/>
    </source>
</evidence>
<dbReference type="GO" id="GO:0005524">
    <property type="term" value="F:ATP binding"/>
    <property type="evidence" value="ECO:0007669"/>
    <property type="project" value="UniProtKB-KW"/>
</dbReference>
<name>A0A1V5M6E2_UNCT6</name>
<evidence type="ECO:0000256" key="10">
    <source>
        <dbReference type="ARBA" id="ARBA00023012"/>
    </source>
</evidence>
<dbReference type="InterPro" id="IPR003594">
    <property type="entry name" value="HATPase_dom"/>
</dbReference>
<dbReference type="PROSITE" id="PS50109">
    <property type="entry name" value="HIS_KIN"/>
    <property type="match status" value="1"/>
</dbReference>
<dbReference type="AlphaFoldDB" id="A0A1V5M6E2"/>
<dbReference type="InterPro" id="IPR036097">
    <property type="entry name" value="HisK_dim/P_sf"/>
</dbReference>
<evidence type="ECO:0000256" key="8">
    <source>
        <dbReference type="ARBA" id="ARBA00022777"/>
    </source>
</evidence>
<feature type="domain" description="Histidine kinase" evidence="12">
    <location>
        <begin position="120"/>
        <end position="335"/>
    </location>
</feature>
<dbReference type="GO" id="GO:0016036">
    <property type="term" value="P:cellular response to phosphate starvation"/>
    <property type="evidence" value="ECO:0007669"/>
    <property type="project" value="TreeGrafter"/>
</dbReference>
<dbReference type="InterPro" id="IPR036890">
    <property type="entry name" value="HATPase_C_sf"/>
</dbReference>
<keyword evidence="4" id="KW-1003">Cell membrane</keyword>
<gene>
    <name evidence="14" type="primary">phoR</name>
    <name evidence="14" type="ORF">BWY73_01614</name>
</gene>
<dbReference type="EC" id="2.7.13.3" evidence="3"/>
<dbReference type="CDD" id="cd00075">
    <property type="entry name" value="HATPase"/>
    <property type="match status" value="1"/>
</dbReference>
<comment type="subcellular location">
    <subcellularLocation>
        <location evidence="2">Cell membrane</location>
    </subcellularLocation>
</comment>
<dbReference type="PANTHER" id="PTHR45453:SF1">
    <property type="entry name" value="PHOSPHATE REGULON SENSOR PROTEIN PHOR"/>
    <property type="match status" value="1"/>
</dbReference>
<dbReference type="SUPFAM" id="SSF55785">
    <property type="entry name" value="PYP-like sensor domain (PAS domain)"/>
    <property type="match status" value="1"/>
</dbReference>
<dbReference type="InterPro" id="IPR003661">
    <property type="entry name" value="HisK_dim/P_dom"/>
</dbReference>
<comment type="catalytic activity">
    <reaction evidence="1">
        <text>ATP + protein L-histidine = ADP + protein N-phospho-L-histidine.</text>
        <dbReference type="EC" id="2.7.13.3"/>
    </reaction>
</comment>
<dbReference type="SMART" id="SM00387">
    <property type="entry name" value="HATPase_c"/>
    <property type="match status" value="1"/>
</dbReference>
<reference evidence="14 15" key="1">
    <citation type="submission" date="2017-02" db="EMBL/GenBank/DDBJ databases">
        <title>Delving into the versatile metabolic prowess of the omnipresent phylum Bacteroidetes.</title>
        <authorList>
            <person name="Nobu M.K."/>
            <person name="Mei R."/>
            <person name="Narihiro T."/>
            <person name="Kuroda K."/>
            <person name="Liu W.-T."/>
        </authorList>
    </citation>
    <scope>NUCLEOTIDE SEQUENCE [LARGE SCALE GENOMIC DNA]</scope>
    <source>
        <strain evidence="14">ADurb.Bin417</strain>
    </source>
</reference>
<protein>
    <recommendedName>
        <fullName evidence="3">histidine kinase</fullName>
        <ecNumber evidence="3">2.7.13.3</ecNumber>
    </recommendedName>
</protein>
<dbReference type="SMART" id="SM00388">
    <property type="entry name" value="HisKA"/>
    <property type="match status" value="1"/>
</dbReference>
<evidence type="ECO:0000256" key="1">
    <source>
        <dbReference type="ARBA" id="ARBA00000085"/>
    </source>
</evidence>
<dbReference type="GO" id="GO:0005886">
    <property type="term" value="C:plasma membrane"/>
    <property type="evidence" value="ECO:0007669"/>
    <property type="project" value="UniProtKB-SubCell"/>
</dbReference>
<keyword evidence="9" id="KW-0067">ATP-binding</keyword>
<dbReference type="Gene3D" id="1.10.287.130">
    <property type="match status" value="1"/>
</dbReference>
<dbReference type="InterPro" id="IPR000014">
    <property type="entry name" value="PAS"/>
</dbReference>
<keyword evidence="8" id="KW-0418">Kinase</keyword>